<dbReference type="AlphaFoldDB" id="A0A853I7A3"/>
<dbReference type="RefSeq" id="WP_180570681.1">
    <property type="nucleotide sequence ID" value="NZ_JACCKB010000047.1"/>
</dbReference>
<sequence length="127" mass="14531">MSTSLYLVSSDKITREEGLKFLQDLSAIDVNEQKVSGMICELPAVVWVNYLASFVLEESDEEELAIWRSELKANPCSFYELTLGKEGKCMELAVKIAREGMRRWNMVVDDLDEMVYTKDNLDLILDP</sequence>
<accession>A0A853I7A3</accession>
<name>A0A853I7A3_9GAMM</name>
<reference evidence="1 2" key="1">
    <citation type="submission" date="2020-07" db="EMBL/GenBank/DDBJ databases">
        <title>Endozoicomonas sp. nov., isolated from sediment.</title>
        <authorList>
            <person name="Gu T."/>
        </authorList>
    </citation>
    <scope>NUCLEOTIDE SEQUENCE [LARGE SCALE GENOMIC DNA]</scope>
    <source>
        <strain evidence="1 2">SM1973</strain>
    </source>
</reference>
<organism evidence="1 2">
    <name type="scientific">Spartinivicinus marinus</name>
    <dbReference type="NCBI Taxonomy" id="2994442"/>
    <lineage>
        <taxon>Bacteria</taxon>
        <taxon>Pseudomonadati</taxon>
        <taxon>Pseudomonadota</taxon>
        <taxon>Gammaproteobacteria</taxon>
        <taxon>Oceanospirillales</taxon>
        <taxon>Zooshikellaceae</taxon>
        <taxon>Spartinivicinus</taxon>
    </lineage>
</organism>
<evidence type="ECO:0000313" key="2">
    <source>
        <dbReference type="Proteomes" id="UP000569732"/>
    </source>
</evidence>
<gene>
    <name evidence="1" type="ORF">H0A36_21920</name>
</gene>
<comment type="caution">
    <text evidence="1">The sequence shown here is derived from an EMBL/GenBank/DDBJ whole genome shotgun (WGS) entry which is preliminary data.</text>
</comment>
<protein>
    <submittedName>
        <fullName evidence="1">Uncharacterized protein</fullName>
    </submittedName>
</protein>
<proteinExistence type="predicted"/>
<dbReference type="EMBL" id="JACCKB010000047">
    <property type="protein sequence ID" value="NYZ68679.1"/>
    <property type="molecule type" value="Genomic_DNA"/>
</dbReference>
<evidence type="ECO:0000313" key="1">
    <source>
        <dbReference type="EMBL" id="NYZ68679.1"/>
    </source>
</evidence>
<keyword evidence="2" id="KW-1185">Reference proteome</keyword>
<dbReference type="Proteomes" id="UP000569732">
    <property type="component" value="Unassembled WGS sequence"/>
</dbReference>